<feature type="domain" description="SRP54-type proteins GTP-binding" evidence="13">
    <location>
        <begin position="407"/>
        <end position="420"/>
    </location>
</feature>
<dbReference type="FunFam" id="3.40.50.300:FF:000053">
    <property type="entry name" value="Signal recognition particle receptor FtsY"/>
    <property type="match status" value="1"/>
</dbReference>
<dbReference type="GO" id="GO:0005886">
    <property type="term" value="C:plasma membrane"/>
    <property type="evidence" value="ECO:0007669"/>
    <property type="project" value="UniProtKB-SubCell"/>
</dbReference>
<dbReference type="eggNOG" id="COG0552">
    <property type="taxonomic scope" value="Bacteria"/>
</dbReference>
<evidence type="ECO:0000256" key="3">
    <source>
        <dbReference type="ARBA" id="ARBA00022490"/>
    </source>
</evidence>
<evidence type="ECO:0000256" key="9">
    <source>
        <dbReference type="ARBA" id="ARBA00048027"/>
    </source>
</evidence>
<dbReference type="Proteomes" id="UP000002675">
    <property type="component" value="Chromosome I"/>
</dbReference>
<keyword evidence="11" id="KW-0997">Cell inner membrane</keyword>
<dbReference type="EC" id="3.6.5.4" evidence="11"/>
<name>Q7MQ96_VIBVY</name>
<evidence type="ECO:0000256" key="12">
    <source>
        <dbReference type="SAM" id="MobiDB-lite"/>
    </source>
</evidence>
<evidence type="ECO:0000256" key="10">
    <source>
        <dbReference type="ARBA" id="ARBA00053570"/>
    </source>
</evidence>
<comment type="subcellular location">
    <subcellularLocation>
        <location evidence="11">Cell inner membrane</location>
        <topology evidence="11">Peripheral membrane protein</topology>
        <orientation evidence="11">Cytoplasmic side</orientation>
    </subcellularLocation>
    <subcellularLocation>
        <location evidence="11">Cytoplasm</location>
    </subcellularLocation>
    <subcellularLocation>
        <location evidence="1">Cell membrane</location>
        <topology evidence="1">Peripheral membrane protein</topology>
        <orientation evidence="1">Cytoplasmic side</orientation>
    </subcellularLocation>
</comment>
<dbReference type="InterPro" id="IPR004390">
    <property type="entry name" value="SR_rcpt_FtsY"/>
</dbReference>
<dbReference type="Gene3D" id="1.20.120.140">
    <property type="entry name" value="Signal recognition particle SRP54, nucleotide-binding domain"/>
    <property type="match status" value="1"/>
</dbReference>
<feature type="binding site" evidence="11">
    <location>
        <begin position="240"/>
        <end position="247"/>
    </location>
    <ligand>
        <name>GTP</name>
        <dbReference type="ChEBI" id="CHEBI:37565"/>
    </ligand>
</feature>
<dbReference type="SMART" id="SM00963">
    <property type="entry name" value="SRP54_N"/>
    <property type="match status" value="1"/>
</dbReference>
<dbReference type="GO" id="GO:0003924">
    <property type="term" value="F:GTPase activity"/>
    <property type="evidence" value="ECO:0007669"/>
    <property type="project" value="UniProtKB-UniRule"/>
</dbReference>
<evidence type="ECO:0000256" key="7">
    <source>
        <dbReference type="ARBA" id="ARBA00023136"/>
    </source>
</evidence>
<dbReference type="GO" id="GO:0005737">
    <property type="term" value="C:cytoplasm"/>
    <property type="evidence" value="ECO:0007669"/>
    <property type="project" value="UniProtKB-SubCell"/>
</dbReference>
<dbReference type="InterPro" id="IPR003593">
    <property type="entry name" value="AAA+_ATPase"/>
</dbReference>
<dbReference type="FunFam" id="1.20.120.140:FF:000002">
    <property type="entry name" value="Signal recognition particle receptor FtsY"/>
    <property type="match status" value="1"/>
</dbReference>
<keyword evidence="6 11" id="KW-0342">GTP-binding</keyword>
<keyword evidence="7 11" id="KW-0472">Membrane</keyword>
<feature type="region of interest" description="Disordered" evidence="12">
    <location>
        <begin position="59"/>
        <end position="88"/>
    </location>
</feature>
<dbReference type="KEGG" id="vvy:VV0112"/>
<dbReference type="InterPro" id="IPR000897">
    <property type="entry name" value="SRP54_GTPase_dom"/>
</dbReference>
<proteinExistence type="inferred from homology"/>
<dbReference type="SMART" id="SM00962">
    <property type="entry name" value="SRP54"/>
    <property type="match status" value="1"/>
</dbReference>
<evidence type="ECO:0000256" key="6">
    <source>
        <dbReference type="ARBA" id="ARBA00023134"/>
    </source>
</evidence>
<keyword evidence="8 11" id="KW-0675">Receptor</keyword>
<sequence length="437" mass="47930">MTKCTIIPPRKTDHMRIPVAIVSLPAHQQRFNPVYKKPGYLPMTEKKKRGLLSWLGFGDDDQVKQPEPAQSEEVISESDEKTVESVEPIASQEVVEEAAAEPISEPAAEEPVEATPVVVEAPRVQEQEKPTESFFARLKRSLSRTKANIGAGFFGLFKGKKIDDDLFEELEEQLLVADVGMDTTLKIIENLTEKASRRDLKDGEALYGLLKEEMAEILSKVEQPLQVDSSKTPYVILMVGVNGVGKTTTIGKLAKQFQNQGKKVMLAAGDTFRAAAVEQLQVWGERNNVPVIAQHTGADSASVIYDAIEAAKARGVDVVIADTAGRLQNKSNLMEELRKIVRVMKKIDDSAPHEIMLTLDAGTGQNAISQAKLFSDVAPITGITLTKLDGTAKGGVIFAIADQFNIPIRYIGVGEGIEDLRPFETQEFIDALFSREE</sequence>
<evidence type="ECO:0000313" key="14">
    <source>
        <dbReference type="EMBL" id="BAC92876.1"/>
    </source>
</evidence>
<dbReference type="PANTHER" id="PTHR43134:SF1">
    <property type="entry name" value="SIGNAL RECOGNITION PARTICLE RECEPTOR SUBUNIT ALPHA"/>
    <property type="match status" value="1"/>
</dbReference>
<dbReference type="Pfam" id="PF00448">
    <property type="entry name" value="SRP54"/>
    <property type="match status" value="1"/>
</dbReference>
<comment type="function">
    <text evidence="10 11">Involved in targeting and insertion of nascent membrane proteins into the cytoplasmic membrane. Acts as a receptor for the complex formed by the signal recognition particle (SRP) and the ribosome-nascent chain (RNC). Interaction with SRP-RNC leads to the transfer of the RNC complex to the Sec translocase for insertion into the membrane, the hydrolysis of GTP by both Ffh and FtsY, and the dissociation of the SRP-FtsY complex into the individual components.</text>
</comment>
<evidence type="ECO:0000256" key="5">
    <source>
        <dbReference type="ARBA" id="ARBA00022801"/>
    </source>
</evidence>
<evidence type="ECO:0000256" key="11">
    <source>
        <dbReference type="HAMAP-Rule" id="MF_00920"/>
    </source>
</evidence>
<dbReference type="PROSITE" id="PS00300">
    <property type="entry name" value="SRP54"/>
    <property type="match status" value="1"/>
</dbReference>
<comment type="subunit">
    <text evidence="11">Part of the signal recognition particle protein translocation system, which is composed of SRP and FtsY. SRP is a ribonucleoprotein composed of Ffh and a 4.5S RNA molecule.</text>
</comment>
<gene>
    <name evidence="11" type="primary">ftsY</name>
    <name evidence="14" type="ordered locus">VV0112</name>
</gene>
<dbReference type="GO" id="GO:0005047">
    <property type="term" value="F:signal recognition particle binding"/>
    <property type="evidence" value="ECO:0007669"/>
    <property type="project" value="TreeGrafter"/>
</dbReference>
<evidence type="ECO:0000256" key="8">
    <source>
        <dbReference type="ARBA" id="ARBA00023170"/>
    </source>
</evidence>
<comment type="similarity">
    <text evidence="11">Belongs to the GTP-binding SRP family. FtsY subfamily.</text>
</comment>
<dbReference type="Pfam" id="PF02881">
    <property type="entry name" value="SRP54_N"/>
    <property type="match status" value="1"/>
</dbReference>
<dbReference type="AlphaFoldDB" id="Q7MQ96"/>
<accession>Q7MQ96</accession>
<dbReference type="InterPro" id="IPR036225">
    <property type="entry name" value="SRP/SRP_N"/>
</dbReference>
<evidence type="ECO:0000313" key="15">
    <source>
        <dbReference type="Proteomes" id="UP000002675"/>
    </source>
</evidence>
<dbReference type="HAMAP" id="MF_00920">
    <property type="entry name" value="FtsY"/>
    <property type="match status" value="1"/>
</dbReference>
<dbReference type="STRING" id="672.VV93_v1c01010"/>
<keyword evidence="2 11" id="KW-1003">Cell membrane</keyword>
<dbReference type="GO" id="GO:0005525">
    <property type="term" value="F:GTP binding"/>
    <property type="evidence" value="ECO:0007669"/>
    <property type="project" value="UniProtKB-UniRule"/>
</dbReference>
<dbReference type="HOGENOM" id="CLU_009301_0_2_6"/>
<keyword evidence="5 11" id="KW-0378">Hydrolase</keyword>
<evidence type="ECO:0000259" key="13">
    <source>
        <dbReference type="PROSITE" id="PS00300"/>
    </source>
</evidence>
<comment type="catalytic activity">
    <reaction evidence="9 11">
        <text>GTP + H2O = GDP + phosphate + H(+)</text>
        <dbReference type="Rhea" id="RHEA:19669"/>
        <dbReference type="ChEBI" id="CHEBI:15377"/>
        <dbReference type="ChEBI" id="CHEBI:15378"/>
        <dbReference type="ChEBI" id="CHEBI:37565"/>
        <dbReference type="ChEBI" id="CHEBI:43474"/>
        <dbReference type="ChEBI" id="CHEBI:58189"/>
        <dbReference type="EC" id="3.6.5.4"/>
    </reaction>
</comment>
<evidence type="ECO:0000256" key="2">
    <source>
        <dbReference type="ARBA" id="ARBA00022475"/>
    </source>
</evidence>
<dbReference type="SMART" id="SM00382">
    <property type="entry name" value="AAA"/>
    <property type="match status" value="1"/>
</dbReference>
<dbReference type="SUPFAM" id="SSF47364">
    <property type="entry name" value="Domain of the SRP/SRP receptor G-proteins"/>
    <property type="match status" value="1"/>
</dbReference>
<dbReference type="InterPro" id="IPR013822">
    <property type="entry name" value="Signal_recog_particl_SRP54_hlx"/>
</dbReference>
<dbReference type="GO" id="GO:0006614">
    <property type="term" value="P:SRP-dependent cotranslational protein targeting to membrane"/>
    <property type="evidence" value="ECO:0007669"/>
    <property type="project" value="InterPro"/>
</dbReference>
<feature type="binding site" evidence="11">
    <location>
        <begin position="386"/>
        <end position="389"/>
    </location>
    <ligand>
        <name>GTP</name>
        <dbReference type="ChEBI" id="CHEBI:37565"/>
    </ligand>
</feature>
<dbReference type="EMBL" id="BA000037">
    <property type="protein sequence ID" value="BAC92876.1"/>
    <property type="molecule type" value="Genomic_DNA"/>
</dbReference>
<dbReference type="InterPro" id="IPR042101">
    <property type="entry name" value="SRP54_N_sf"/>
</dbReference>
<organism evidence="14 15">
    <name type="scientific">Vibrio vulnificus (strain YJ016)</name>
    <dbReference type="NCBI Taxonomy" id="196600"/>
    <lineage>
        <taxon>Bacteria</taxon>
        <taxon>Pseudomonadati</taxon>
        <taxon>Pseudomonadota</taxon>
        <taxon>Gammaproteobacteria</taxon>
        <taxon>Vibrionales</taxon>
        <taxon>Vibrionaceae</taxon>
        <taxon>Vibrio</taxon>
    </lineage>
</organism>
<feature type="binding site" evidence="11">
    <location>
        <begin position="322"/>
        <end position="326"/>
    </location>
    <ligand>
        <name>GTP</name>
        <dbReference type="ChEBI" id="CHEBI:37565"/>
    </ligand>
</feature>
<keyword evidence="4 11" id="KW-0547">Nucleotide-binding</keyword>
<keyword evidence="3 11" id="KW-0963">Cytoplasm</keyword>
<evidence type="ECO:0000256" key="4">
    <source>
        <dbReference type="ARBA" id="ARBA00022741"/>
    </source>
</evidence>
<dbReference type="SUPFAM" id="SSF52540">
    <property type="entry name" value="P-loop containing nucleoside triphosphate hydrolases"/>
    <property type="match status" value="1"/>
</dbReference>
<dbReference type="PANTHER" id="PTHR43134">
    <property type="entry name" value="SIGNAL RECOGNITION PARTICLE RECEPTOR SUBUNIT ALPHA"/>
    <property type="match status" value="1"/>
</dbReference>
<dbReference type="Gene3D" id="3.40.50.300">
    <property type="entry name" value="P-loop containing nucleotide triphosphate hydrolases"/>
    <property type="match status" value="1"/>
</dbReference>
<evidence type="ECO:0000256" key="1">
    <source>
        <dbReference type="ARBA" id="ARBA00004413"/>
    </source>
</evidence>
<dbReference type="InterPro" id="IPR027417">
    <property type="entry name" value="P-loop_NTPase"/>
</dbReference>
<dbReference type="CDD" id="cd17874">
    <property type="entry name" value="FtsY"/>
    <property type="match status" value="1"/>
</dbReference>
<dbReference type="NCBIfam" id="TIGR00064">
    <property type="entry name" value="ftsY"/>
    <property type="match status" value="1"/>
</dbReference>
<protein>
    <recommendedName>
        <fullName evidence="11">Signal recognition particle receptor FtsY</fullName>
        <shortName evidence="11">SRP receptor</shortName>
        <ecNumber evidence="11">3.6.5.4</ecNumber>
    </recommendedName>
</protein>
<reference evidence="14 15" key="1">
    <citation type="journal article" date="2003" name="Genome Res.">
        <title>Comparative genome analysis of Vibrio vulnificus, a marine pathogen.</title>
        <authorList>
            <person name="Chen C.Y."/>
            <person name="Wu K.M."/>
            <person name="Chang Y.C."/>
            <person name="Chang C.H."/>
            <person name="Tsai H.C."/>
            <person name="Liao T.L."/>
            <person name="Liu Y.M."/>
            <person name="Chen H.J."/>
            <person name="Shen A.B."/>
            <person name="Li J.C."/>
            <person name="Su T.L."/>
            <person name="Shao C.P."/>
            <person name="Lee C.T."/>
            <person name="Hor L.I."/>
            <person name="Tsai S.F."/>
        </authorList>
    </citation>
    <scope>NUCLEOTIDE SEQUENCE [LARGE SCALE GENOMIC DNA]</scope>
    <source>
        <strain evidence="14 15">YJ016</strain>
    </source>
</reference>